<evidence type="ECO:0000256" key="4">
    <source>
        <dbReference type="ARBA" id="ARBA00022958"/>
    </source>
</evidence>
<dbReference type="Gene3D" id="3.30.70.1450">
    <property type="entry name" value="Regulator of K+ conductance, C-terminal domain"/>
    <property type="match status" value="1"/>
</dbReference>
<evidence type="ECO:0000259" key="7">
    <source>
        <dbReference type="PROSITE" id="PS51201"/>
    </source>
</evidence>
<name>A0A830GBY9_9EURY</name>
<dbReference type="Pfam" id="PF02254">
    <property type="entry name" value="TrkA_N"/>
    <property type="match status" value="1"/>
</dbReference>
<gene>
    <name evidence="9" type="ORF">GCM10009021_16930</name>
</gene>
<dbReference type="GO" id="GO:0005886">
    <property type="term" value="C:plasma membrane"/>
    <property type="evidence" value="ECO:0007669"/>
    <property type="project" value="InterPro"/>
</dbReference>
<dbReference type="AlphaFoldDB" id="A0A830GBY9"/>
<evidence type="ECO:0000313" key="9">
    <source>
        <dbReference type="EMBL" id="GGN16851.1"/>
    </source>
</evidence>
<dbReference type="PROSITE" id="PS51201">
    <property type="entry name" value="RCK_N"/>
    <property type="match status" value="1"/>
</dbReference>
<dbReference type="Gene3D" id="3.40.50.720">
    <property type="entry name" value="NAD(P)-binding Rossmann-like Domain"/>
    <property type="match status" value="1"/>
</dbReference>
<protein>
    <submittedName>
        <fullName evidence="9">Potassium transporter Trk</fullName>
    </submittedName>
</protein>
<evidence type="ECO:0000256" key="6">
    <source>
        <dbReference type="ARBA" id="ARBA00023065"/>
    </source>
</evidence>
<dbReference type="Proteomes" id="UP000608850">
    <property type="component" value="Unassembled WGS sequence"/>
</dbReference>
<dbReference type="InterPro" id="IPR006036">
    <property type="entry name" value="K_uptake_TrkA"/>
</dbReference>
<dbReference type="PANTHER" id="PTHR43833">
    <property type="entry name" value="POTASSIUM CHANNEL PROTEIN 2-RELATED-RELATED"/>
    <property type="match status" value="1"/>
</dbReference>
<evidence type="ECO:0000256" key="3">
    <source>
        <dbReference type="ARBA" id="ARBA00022538"/>
    </source>
</evidence>
<evidence type="ECO:0000313" key="10">
    <source>
        <dbReference type="Proteomes" id="UP000608850"/>
    </source>
</evidence>
<dbReference type="Pfam" id="PF02080">
    <property type="entry name" value="TrkA_C"/>
    <property type="match status" value="1"/>
</dbReference>
<dbReference type="InterPro" id="IPR036291">
    <property type="entry name" value="NAD(P)-bd_dom_sf"/>
</dbReference>
<keyword evidence="10" id="KW-1185">Reference proteome</keyword>
<dbReference type="PRINTS" id="PR00335">
    <property type="entry name" value="KUPTAKETRKA"/>
</dbReference>
<keyword evidence="6" id="KW-0406">Ion transport</keyword>
<comment type="function">
    <text evidence="1">Part of a potassium transport system.</text>
</comment>
<evidence type="ECO:0000256" key="1">
    <source>
        <dbReference type="ARBA" id="ARBA00003660"/>
    </source>
</evidence>
<reference evidence="9 10" key="1">
    <citation type="journal article" date="2019" name="Int. J. Syst. Evol. Microbiol.">
        <title>The Global Catalogue of Microorganisms (GCM) 10K type strain sequencing project: providing services to taxonomists for standard genome sequencing and annotation.</title>
        <authorList>
            <consortium name="The Broad Institute Genomics Platform"/>
            <consortium name="The Broad Institute Genome Sequencing Center for Infectious Disease"/>
            <person name="Wu L."/>
            <person name="Ma J."/>
        </authorList>
    </citation>
    <scope>NUCLEOTIDE SEQUENCE [LARGE SCALE GENOMIC DNA]</scope>
    <source>
        <strain evidence="9 10">JCM 16331</strain>
    </source>
</reference>
<organism evidence="9 10">
    <name type="scientific">Halarchaeum nitratireducens</name>
    <dbReference type="NCBI Taxonomy" id="489913"/>
    <lineage>
        <taxon>Archaea</taxon>
        <taxon>Methanobacteriati</taxon>
        <taxon>Methanobacteriota</taxon>
        <taxon>Stenosarchaea group</taxon>
        <taxon>Halobacteria</taxon>
        <taxon>Halobacteriales</taxon>
        <taxon>Halobacteriaceae</taxon>
    </lineage>
</organism>
<dbReference type="InterPro" id="IPR036721">
    <property type="entry name" value="RCK_C_sf"/>
</dbReference>
<dbReference type="EMBL" id="BMOQ01000004">
    <property type="protein sequence ID" value="GGN16851.1"/>
    <property type="molecule type" value="Genomic_DNA"/>
</dbReference>
<feature type="domain" description="RCK N-terminal" evidence="7">
    <location>
        <begin position="7"/>
        <end position="123"/>
    </location>
</feature>
<dbReference type="SUPFAM" id="SSF51735">
    <property type="entry name" value="NAD(P)-binding Rossmann-fold domains"/>
    <property type="match status" value="1"/>
</dbReference>
<dbReference type="GO" id="GO:0015079">
    <property type="term" value="F:potassium ion transmembrane transporter activity"/>
    <property type="evidence" value="ECO:0007669"/>
    <property type="project" value="InterPro"/>
</dbReference>
<dbReference type="InterPro" id="IPR003148">
    <property type="entry name" value="RCK_N"/>
</dbReference>
<keyword evidence="2" id="KW-0813">Transport</keyword>
<dbReference type="PANTHER" id="PTHR43833:SF5">
    <property type="entry name" value="TRK SYSTEM POTASSIUM UPTAKE PROTEIN TRKA"/>
    <property type="match status" value="1"/>
</dbReference>
<dbReference type="SUPFAM" id="SSF116726">
    <property type="entry name" value="TrkA C-terminal domain-like"/>
    <property type="match status" value="1"/>
</dbReference>
<evidence type="ECO:0000259" key="8">
    <source>
        <dbReference type="PROSITE" id="PS51202"/>
    </source>
</evidence>
<dbReference type="InterPro" id="IPR006037">
    <property type="entry name" value="RCK_C"/>
</dbReference>
<evidence type="ECO:0000256" key="5">
    <source>
        <dbReference type="ARBA" id="ARBA00023027"/>
    </source>
</evidence>
<proteinExistence type="predicted"/>
<accession>A0A830GBY9</accession>
<keyword evidence="4" id="KW-0630">Potassium</keyword>
<dbReference type="InterPro" id="IPR050721">
    <property type="entry name" value="Trk_Ktr_HKT_K-transport"/>
</dbReference>
<evidence type="ECO:0000256" key="2">
    <source>
        <dbReference type="ARBA" id="ARBA00022448"/>
    </source>
</evidence>
<feature type="domain" description="RCK C-terminal" evidence="8">
    <location>
        <begin position="140"/>
        <end position="228"/>
    </location>
</feature>
<keyword evidence="3" id="KW-0633">Potassium transport</keyword>
<dbReference type="PROSITE" id="PS51202">
    <property type="entry name" value="RCK_C"/>
    <property type="match status" value="1"/>
</dbReference>
<keyword evidence="5" id="KW-0520">NAD</keyword>
<comment type="caution">
    <text evidence="9">The sequence shown here is derived from an EMBL/GenBank/DDBJ whole genome shotgun (WGS) entry which is preliminary data.</text>
</comment>
<sequence length="233" mass="24762">MAGPTTSVYIIVVGAGQIGSQVLELATASANEVVVVERDPEVAEAASQTYDCLVLNADATEKETLEDAGAADADAIICTTDEDATNIMVLLLAKEFEIPSLVTVVQNPEHMNIFRRVGATVLENPQRLIAQYLFRAVERPSVEDFMEVGGDAEIFEVTVSRGSPIAGRTLSDVGDDGLLGTDLLLVAIERDEDTLITPRGDTDVQAGDVVTVFSRVGMTDDVISIFTGADDGR</sequence>